<dbReference type="GO" id="GO:0003676">
    <property type="term" value="F:nucleic acid binding"/>
    <property type="evidence" value="ECO:0007669"/>
    <property type="project" value="InterPro"/>
</dbReference>
<keyword evidence="1 5" id="KW-0963">Cytoplasm</keyword>
<evidence type="ECO:0000313" key="10">
    <source>
        <dbReference type="Proteomes" id="UP000184076"/>
    </source>
</evidence>
<dbReference type="InterPro" id="IPR025824">
    <property type="entry name" value="OB-fold_nuc-bd_dom"/>
</dbReference>
<name>A0A1M5CSE3_9BACT</name>
<dbReference type="InterPro" id="IPR020579">
    <property type="entry name" value="Exonuc_VII_lsu_C"/>
</dbReference>
<feature type="domain" description="Exonuclease VII large subunit C-terminal" evidence="7">
    <location>
        <begin position="132"/>
        <end position="448"/>
    </location>
</feature>
<dbReference type="Proteomes" id="UP000184076">
    <property type="component" value="Unassembled WGS sequence"/>
</dbReference>
<dbReference type="CDD" id="cd04489">
    <property type="entry name" value="ExoVII_LU_OBF"/>
    <property type="match status" value="1"/>
</dbReference>
<dbReference type="GO" id="GO:0006308">
    <property type="term" value="P:DNA catabolic process"/>
    <property type="evidence" value="ECO:0007669"/>
    <property type="project" value="UniProtKB-UniRule"/>
</dbReference>
<gene>
    <name evidence="5" type="primary">xseA</name>
    <name evidence="9" type="ORF">SAMN02745206_02254</name>
</gene>
<evidence type="ECO:0000313" key="9">
    <source>
        <dbReference type="EMBL" id="SHF57272.1"/>
    </source>
</evidence>
<evidence type="ECO:0000256" key="1">
    <source>
        <dbReference type="ARBA" id="ARBA00022490"/>
    </source>
</evidence>
<dbReference type="AlphaFoldDB" id="A0A1M5CSE3"/>
<evidence type="ECO:0000256" key="6">
    <source>
        <dbReference type="RuleBase" id="RU004355"/>
    </source>
</evidence>
<dbReference type="GO" id="GO:0008855">
    <property type="term" value="F:exodeoxyribonuclease VII activity"/>
    <property type="evidence" value="ECO:0007669"/>
    <property type="project" value="UniProtKB-UniRule"/>
</dbReference>
<reference evidence="10" key="1">
    <citation type="submission" date="2016-11" db="EMBL/GenBank/DDBJ databases">
        <authorList>
            <person name="Varghese N."/>
            <person name="Submissions S."/>
        </authorList>
    </citation>
    <scope>NUCLEOTIDE SEQUENCE [LARGE SCALE GENOMIC DNA]</scope>
    <source>
        <strain evidence="10">DSM 9756</strain>
    </source>
</reference>
<dbReference type="GO" id="GO:0009318">
    <property type="term" value="C:exodeoxyribonuclease VII complex"/>
    <property type="evidence" value="ECO:0007669"/>
    <property type="project" value="UniProtKB-UniRule"/>
</dbReference>
<evidence type="ECO:0000256" key="4">
    <source>
        <dbReference type="ARBA" id="ARBA00022839"/>
    </source>
</evidence>
<dbReference type="GO" id="GO:0005737">
    <property type="term" value="C:cytoplasm"/>
    <property type="evidence" value="ECO:0007669"/>
    <property type="project" value="UniProtKB-SubCell"/>
</dbReference>
<evidence type="ECO:0000256" key="2">
    <source>
        <dbReference type="ARBA" id="ARBA00022722"/>
    </source>
</evidence>
<dbReference type="PANTHER" id="PTHR30008">
    <property type="entry name" value="EXODEOXYRIBONUCLEASE 7 LARGE SUBUNIT"/>
    <property type="match status" value="1"/>
</dbReference>
<evidence type="ECO:0000256" key="5">
    <source>
        <dbReference type="HAMAP-Rule" id="MF_00378"/>
    </source>
</evidence>
<evidence type="ECO:0000256" key="3">
    <source>
        <dbReference type="ARBA" id="ARBA00022801"/>
    </source>
</evidence>
<accession>A0A1M5CSE3</accession>
<dbReference type="EC" id="3.1.11.6" evidence="5"/>
<comment type="catalytic activity">
    <reaction evidence="5 6">
        <text>Exonucleolytic cleavage in either 5'- to 3'- or 3'- to 5'-direction to yield nucleoside 5'-phosphates.</text>
        <dbReference type="EC" id="3.1.11.6"/>
    </reaction>
</comment>
<evidence type="ECO:0000259" key="8">
    <source>
        <dbReference type="Pfam" id="PF13742"/>
    </source>
</evidence>
<sequence>MPVTAPFDPLTSPAVLTVSQLNARIKGLLEAQFPYVWVRGEISNLRIPASGHAYFTLKDERSQIRAVMFRSQFGRLKFRPEDGMAVLCQGRLTVYEPRGDYQIIADILEPEGLGALQKAFEQLKEKLYKEGLFDAERKLPLPVRPQRVAVITSATGAAIRDILKVFQRCPFPLTVTLLPVRVQGAEAAPEIARALRTVNDLRHDFAWDVVIVGRGGGSLEDLWPFNEEAVARAIADCAVPVISAVGHEIDLTISDLVADWRAPTPTAGAQWVVSRLEDLERHLTDRIQRMRAALLSLVESRRNHVRRLEARLRDPRRRLIDWRLAVDDRLERLTRAMGNRLHLCRIRMDHARQDLERLHPARRIAELRLRLETLSRQLLQLHQRDLRERRLHLQKAAAQLESLSPLAVLKRGYSITCKLPEKTVITDASRVHPGDTLRILLARGEVTAEVVETREEGLKD</sequence>
<dbReference type="InterPro" id="IPR003753">
    <property type="entry name" value="Exonuc_VII_L"/>
</dbReference>
<comment type="subunit">
    <text evidence="5">Heterooligomer composed of large and small subunits.</text>
</comment>
<proteinExistence type="inferred from homology"/>
<comment type="subcellular location">
    <subcellularLocation>
        <location evidence="5 6">Cytoplasm</location>
    </subcellularLocation>
</comment>
<dbReference type="OrthoDB" id="9802795at2"/>
<keyword evidence="2 5" id="KW-0540">Nuclease</keyword>
<dbReference type="Pfam" id="PF13742">
    <property type="entry name" value="tRNA_anti_2"/>
    <property type="match status" value="1"/>
</dbReference>
<dbReference type="STRING" id="1121391.SAMN02745206_02254"/>
<dbReference type="RefSeq" id="WP_073039513.1">
    <property type="nucleotide sequence ID" value="NZ_FQVB01000021.1"/>
</dbReference>
<keyword evidence="4 5" id="KW-0269">Exonuclease</keyword>
<comment type="similarity">
    <text evidence="5 6">Belongs to the XseA family.</text>
</comment>
<dbReference type="Pfam" id="PF02601">
    <property type="entry name" value="Exonuc_VII_L"/>
    <property type="match status" value="1"/>
</dbReference>
<evidence type="ECO:0000259" key="7">
    <source>
        <dbReference type="Pfam" id="PF02601"/>
    </source>
</evidence>
<comment type="function">
    <text evidence="5">Bidirectionally degrades single-stranded DNA into large acid-insoluble oligonucleotides, which are then degraded further into small acid-soluble oligonucleotides.</text>
</comment>
<dbReference type="PANTHER" id="PTHR30008:SF0">
    <property type="entry name" value="EXODEOXYRIBONUCLEASE 7 LARGE SUBUNIT"/>
    <property type="match status" value="1"/>
</dbReference>
<keyword evidence="3 5" id="KW-0378">Hydrolase</keyword>
<keyword evidence="10" id="KW-1185">Reference proteome</keyword>
<organism evidence="9 10">
    <name type="scientific">Desulfacinum infernum DSM 9756</name>
    <dbReference type="NCBI Taxonomy" id="1121391"/>
    <lineage>
        <taxon>Bacteria</taxon>
        <taxon>Pseudomonadati</taxon>
        <taxon>Thermodesulfobacteriota</taxon>
        <taxon>Syntrophobacteria</taxon>
        <taxon>Syntrophobacterales</taxon>
        <taxon>Syntrophobacteraceae</taxon>
        <taxon>Desulfacinum</taxon>
    </lineage>
</organism>
<dbReference type="NCBIfam" id="TIGR00237">
    <property type="entry name" value="xseA"/>
    <property type="match status" value="1"/>
</dbReference>
<dbReference type="HAMAP" id="MF_00378">
    <property type="entry name" value="Exonuc_7_L"/>
    <property type="match status" value="1"/>
</dbReference>
<protein>
    <recommendedName>
        <fullName evidence="5">Exodeoxyribonuclease 7 large subunit</fullName>
        <ecNumber evidence="5">3.1.11.6</ecNumber>
    </recommendedName>
    <alternativeName>
        <fullName evidence="5">Exodeoxyribonuclease VII large subunit</fullName>
        <shortName evidence="5">Exonuclease VII large subunit</shortName>
    </alternativeName>
</protein>
<dbReference type="EMBL" id="FQVB01000021">
    <property type="protein sequence ID" value="SHF57272.1"/>
    <property type="molecule type" value="Genomic_DNA"/>
</dbReference>
<feature type="domain" description="OB-fold nucleic acid binding" evidence="8">
    <location>
        <begin position="16"/>
        <end position="106"/>
    </location>
</feature>